<dbReference type="EMBL" id="BNJQ01000010">
    <property type="protein sequence ID" value="GHP05432.1"/>
    <property type="molecule type" value="Genomic_DNA"/>
</dbReference>
<dbReference type="InterPro" id="IPR039768">
    <property type="entry name" value="Nmd3"/>
</dbReference>
<dbReference type="GO" id="GO:0000055">
    <property type="term" value="P:ribosomal large subunit export from nucleus"/>
    <property type="evidence" value="ECO:0007669"/>
    <property type="project" value="TreeGrafter"/>
</dbReference>
<evidence type="ECO:0000256" key="7">
    <source>
        <dbReference type="ARBA" id="ARBA00022927"/>
    </source>
</evidence>
<dbReference type="Pfam" id="PF21192">
    <property type="entry name" value="OB_NMD3"/>
    <property type="match status" value="1"/>
</dbReference>
<evidence type="ECO:0000256" key="9">
    <source>
        <dbReference type="SAM" id="MobiDB-lite"/>
    </source>
</evidence>
<feature type="domain" description="Nmd3 N-terminal" evidence="10">
    <location>
        <begin position="94"/>
        <end position="324"/>
    </location>
</feature>
<dbReference type="Pfam" id="PF21193">
    <property type="entry name" value="NMD_SH3"/>
    <property type="match status" value="1"/>
</dbReference>
<feature type="compositionally biased region" description="Acidic residues" evidence="9">
    <location>
        <begin position="696"/>
        <end position="722"/>
    </location>
</feature>
<dbReference type="OrthoDB" id="203821at2759"/>
<reference evidence="13" key="1">
    <citation type="submission" date="2020-10" db="EMBL/GenBank/DDBJ databases">
        <title>Unveiling of a novel bifunctional photoreceptor, Dualchrome1, isolated from a cosmopolitan green alga.</title>
        <authorList>
            <person name="Suzuki S."/>
            <person name="Kawachi M."/>
        </authorList>
    </citation>
    <scope>NUCLEOTIDE SEQUENCE</scope>
    <source>
        <strain evidence="13">NIES 2893</strain>
    </source>
</reference>
<dbReference type="PANTHER" id="PTHR12746:SF2">
    <property type="entry name" value="60S RIBOSOMAL EXPORT PROTEIN NMD3"/>
    <property type="match status" value="1"/>
</dbReference>
<evidence type="ECO:0000313" key="14">
    <source>
        <dbReference type="Proteomes" id="UP000660262"/>
    </source>
</evidence>
<comment type="similarity">
    <text evidence="3">Belongs to the NMD3 family.</text>
</comment>
<evidence type="ECO:0000256" key="3">
    <source>
        <dbReference type="ARBA" id="ARBA00009794"/>
    </source>
</evidence>
<comment type="subcellular location">
    <subcellularLocation>
        <location evidence="2">Cytoplasm</location>
    </subcellularLocation>
    <subcellularLocation>
        <location evidence="1">Nucleus</location>
    </subcellularLocation>
</comment>
<evidence type="ECO:0000256" key="8">
    <source>
        <dbReference type="ARBA" id="ARBA00023242"/>
    </source>
</evidence>
<name>A0A830HFC3_9CHLO</name>
<dbReference type="InterPro" id="IPR048898">
    <property type="entry name" value="OB_NMD3"/>
</dbReference>
<dbReference type="Proteomes" id="UP000660262">
    <property type="component" value="Unassembled WGS sequence"/>
</dbReference>
<organism evidence="13 14">
    <name type="scientific">Pycnococcus provasolii</name>
    <dbReference type="NCBI Taxonomy" id="41880"/>
    <lineage>
        <taxon>Eukaryota</taxon>
        <taxon>Viridiplantae</taxon>
        <taxon>Chlorophyta</taxon>
        <taxon>Pseudoscourfieldiophyceae</taxon>
        <taxon>Pseudoscourfieldiales</taxon>
        <taxon>Pycnococcaceae</taxon>
        <taxon>Pycnococcus</taxon>
    </lineage>
</organism>
<dbReference type="Pfam" id="PF04981">
    <property type="entry name" value="NMD3"/>
    <property type="match status" value="1"/>
</dbReference>
<evidence type="ECO:0000256" key="5">
    <source>
        <dbReference type="ARBA" id="ARBA00022448"/>
    </source>
</evidence>
<keyword evidence="5" id="KW-0813">Transport</keyword>
<feature type="compositionally biased region" description="Acidic residues" evidence="9">
    <location>
        <begin position="652"/>
        <end position="671"/>
    </location>
</feature>
<evidence type="ECO:0000256" key="6">
    <source>
        <dbReference type="ARBA" id="ARBA00022490"/>
    </source>
</evidence>
<evidence type="ECO:0000256" key="1">
    <source>
        <dbReference type="ARBA" id="ARBA00004123"/>
    </source>
</evidence>
<dbReference type="GO" id="GO:0005634">
    <property type="term" value="C:nucleus"/>
    <property type="evidence" value="ECO:0007669"/>
    <property type="project" value="UniProtKB-SubCell"/>
</dbReference>
<evidence type="ECO:0000259" key="12">
    <source>
        <dbReference type="Pfam" id="PF21193"/>
    </source>
</evidence>
<keyword evidence="6" id="KW-0963">Cytoplasm</keyword>
<feature type="compositionally biased region" description="Basic and acidic residues" evidence="9">
    <location>
        <begin position="602"/>
        <end position="619"/>
    </location>
</feature>
<evidence type="ECO:0000259" key="10">
    <source>
        <dbReference type="Pfam" id="PF04981"/>
    </source>
</evidence>
<feature type="compositionally biased region" description="Low complexity" evidence="9">
    <location>
        <begin position="529"/>
        <end position="544"/>
    </location>
</feature>
<dbReference type="GO" id="GO:0015031">
    <property type="term" value="P:protein transport"/>
    <property type="evidence" value="ECO:0007669"/>
    <property type="project" value="UniProtKB-KW"/>
</dbReference>
<protein>
    <recommendedName>
        <fullName evidence="4">60S ribosomal export protein NMD3</fullName>
    </recommendedName>
</protein>
<evidence type="ECO:0000259" key="11">
    <source>
        <dbReference type="Pfam" id="PF21192"/>
    </source>
</evidence>
<evidence type="ECO:0000256" key="2">
    <source>
        <dbReference type="ARBA" id="ARBA00004496"/>
    </source>
</evidence>
<feature type="region of interest" description="Disordered" evidence="9">
    <location>
        <begin position="520"/>
        <end position="544"/>
    </location>
</feature>
<accession>A0A830HFC3</accession>
<gene>
    <name evidence="13" type="ORF">PPROV_000418300</name>
</gene>
<keyword evidence="14" id="KW-1185">Reference proteome</keyword>
<comment type="caution">
    <text evidence="13">The sequence shown here is derived from an EMBL/GenBank/DDBJ whole genome shotgun (WGS) entry which is preliminary data.</text>
</comment>
<dbReference type="InterPro" id="IPR048899">
    <property type="entry name" value="NMD_SH3"/>
</dbReference>
<feature type="compositionally biased region" description="Basic residues" evidence="9">
    <location>
        <begin position="592"/>
        <end position="601"/>
    </location>
</feature>
<dbReference type="GO" id="GO:0043023">
    <property type="term" value="F:ribosomal large subunit binding"/>
    <property type="evidence" value="ECO:0007669"/>
    <property type="project" value="InterPro"/>
</dbReference>
<feature type="domain" description="60S ribosomal export protein NMD3 SH3" evidence="12">
    <location>
        <begin position="328"/>
        <end position="369"/>
    </location>
</feature>
<evidence type="ECO:0000256" key="4">
    <source>
        <dbReference type="ARBA" id="ARBA00017035"/>
    </source>
</evidence>
<dbReference type="AlphaFoldDB" id="A0A830HFC3"/>
<proteinExistence type="inferred from homology"/>
<evidence type="ECO:0000313" key="13">
    <source>
        <dbReference type="EMBL" id="GHP05432.1"/>
    </source>
</evidence>
<keyword evidence="7" id="KW-0653">Protein transport</keyword>
<keyword evidence="8" id="KW-0539">Nucleus</keyword>
<sequence length="746" mass="82090">MAAPHSSHETTPGVMVRNLTEEAQILAAQAASSAMGWGTLPSSTSTAAAADAAPEEAAPAAYLAAFTHHSASLQQNGTPLHASFVSHAPASILCPECGTRMPPNPSNLCAKCIRNRVDITEGIQKACTVLWCKQCDRYHSPPRAWIHAELESKELLTFLVKKVKGIKGKVKLTDASFVWTEPHSRRIKIKLTVQKEVLNGGTILQQSFLVEFVVEPHMCMECARITANPEQWIGCVQARQRAEHRRTFLFLEQLILKHAADENVIGVRKKADGLDFYFSHRSHSLKFVDFLGSVVPIRHRADRQLVSQDFSDNTFRYKYTFFTELVPVCKDDLVCLPRKLSNKAHGGIGPVLLCTRVGTAITLTDPNTNRYIQLDGDAYWRNPLKPLASQRTLTTYVILDIELVGARGGGPDWDDAASVRSMRSAGAGASTAGRTSVGSHISRFQLADVTVARSADLGANDSTLRCRTHLGAVLNVGDTVLGYDLQRLNITDDDFVEHAERDKDAIPDCVLVRKSYQEKRKARRERRAASAARRAGGTGAAASAMATENVSFPARPSPLGQSFADTGAHRPWTLRTLEMEEDDEEGGGGGGRGKRGKRSAKLARENEDRDLTDRERFFQELEEDADMRGRVALYRKPQPQGKSFDLLRDDDAGNGDDDGDSEDDDVPEVPLEELMTALSLDEQRKRRLHGGSSIEEMAEDEEDDDDEVQGDDDDEEAANLDDPEVRASHTRRAIMLGAGVKRGKRS</sequence>
<feature type="region of interest" description="Disordered" evidence="9">
    <location>
        <begin position="575"/>
        <end position="746"/>
    </location>
</feature>
<dbReference type="PANTHER" id="PTHR12746">
    <property type="entry name" value="NONSENSE-MEDIATED MRNA DECAY PROTEIN 3"/>
    <property type="match status" value="1"/>
</dbReference>
<dbReference type="InterPro" id="IPR007064">
    <property type="entry name" value="Nmd3_N"/>
</dbReference>
<dbReference type="GO" id="GO:0005737">
    <property type="term" value="C:cytoplasm"/>
    <property type="evidence" value="ECO:0007669"/>
    <property type="project" value="UniProtKB-SubCell"/>
</dbReference>
<feature type="domain" description="60S ribosomal export protein NMD3 OB-fold" evidence="11">
    <location>
        <begin position="439"/>
        <end position="514"/>
    </location>
</feature>